<evidence type="ECO:0000256" key="4">
    <source>
        <dbReference type="ARBA" id="ARBA00022777"/>
    </source>
</evidence>
<keyword evidence="8" id="KW-0472">Membrane</keyword>
<gene>
    <name evidence="10" type="ORF">CCH79_00003489</name>
</gene>
<dbReference type="GO" id="GO:0004674">
    <property type="term" value="F:protein serine/threonine kinase activity"/>
    <property type="evidence" value="ECO:0007669"/>
    <property type="project" value="UniProtKB-KW"/>
</dbReference>
<evidence type="ECO:0000256" key="7">
    <source>
        <dbReference type="SAM" id="MobiDB-lite"/>
    </source>
</evidence>
<dbReference type="AlphaFoldDB" id="A0A315VFK4"/>
<dbReference type="InterPro" id="IPR008271">
    <property type="entry name" value="Ser/Thr_kinase_AS"/>
</dbReference>
<evidence type="ECO:0000313" key="11">
    <source>
        <dbReference type="Proteomes" id="UP000250572"/>
    </source>
</evidence>
<keyword evidence="11" id="KW-1185">Reference proteome</keyword>
<keyword evidence="4" id="KW-0418">Kinase</keyword>
<dbReference type="GO" id="GO:0005737">
    <property type="term" value="C:cytoplasm"/>
    <property type="evidence" value="ECO:0007669"/>
    <property type="project" value="TreeGrafter"/>
</dbReference>
<dbReference type="PANTHER" id="PTHR24058:SF17">
    <property type="entry name" value="HOMEODOMAIN INTERACTING PROTEIN KINASE, ISOFORM D"/>
    <property type="match status" value="1"/>
</dbReference>
<comment type="caution">
    <text evidence="10">The sequence shown here is derived from an EMBL/GenBank/DDBJ whole genome shotgun (WGS) entry which is preliminary data.</text>
</comment>
<keyword evidence="2" id="KW-0808">Transferase</keyword>
<proteinExistence type="predicted"/>
<dbReference type="PROSITE" id="PS00107">
    <property type="entry name" value="PROTEIN_KINASE_ATP"/>
    <property type="match status" value="1"/>
</dbReference>
<evidence type="ECO:0000313" key="10">
    <source>
        <dbReference type="EMBL" id="PWA21594.1"/>
    </source>
</evidence>
<evidence type="ECO:0000256" key="3">
    <source>
        <dbReference type="ARBA" id="ARBA00022741"/>
    </source>
</evidence>
<dbReference type="GO" id="GO:0005524">
    <property type="term" value="F:ATP binding"/>
    <property type="evidence" value="ECO:0007669"/>
    <property type="project" value="UniProtKB-UniRule"/>
</dbReference>
<feature type="compositionally biased region" description="Polar residues" evidence="7">
    <location>
        <begin position="566"/>
        <end position="577"/>
    </location>
</feature>
<dbReference type="InterPro" id="IPR000719">
    <property type="entry name" value="Prot_kinase_dom"/>
</dbReference>
<reference evidence="10 11" key="1">
    <citation type="journal article" date="2018" name="G3 (Bethesda)">
        <title>A High-Quality Reference Genome for the Invasive Mosquitofish Gambusia affinis Using a Chicago Library.</title>
        <authorList>
            <person name="Hoffberg S.L."/>
            <person name="Troendle N.J."/>
            <person name="Glenn T.C."/>
            <person name="Mahmud O."/>
            <person name="Louha S."/>
            <person name="Chalopin D."/>
            <person name="Bennetzen J.L."/>
            <person name="Mauricio R."/>
        </authorList>
    </citation>
    <scope>NUCLEOTIDE SEQUENCE [LARGE SCALE GENOMIC DNA]</scope>
    <source>
        <strain evidence="10">NE01/NJP1002.9</strain>
        <tissue evidence="10">Muscle</tissue>
    </source>
</reference>
<keyword evidence="5 6" id="KW-0067">ATP-binding</keyword>
<dbReference type="PROSITE" id="PS00108">
    <property type="entry name" value="PROTEIN_KINASE_ST"/>
    <property type="match status" value="1"/>
</dbReference>
<dbReference type="EMBL" id="NHOQ01001904">
    <property type="protein sequence ID" value="PWA21594.1"/>
    <property type="molecule type" value="Genomic_DNA"/>
</dbReference>
<dbReference type="InterPro" id="IPR017441">
    <property type="entry name" value="Protein_kinase_ATP_BS"/>
</dbReference>
<feature type="transmembrane region" description="Helical" evidence="8">
    <location>
        <begin position="663"/>
        <end position="684"/>
    </location>
</feature>
<dbReference type="GO" id="GO:0005634">
    <property type="term" value="C:nucleus"/>
    <property type="evidence" value="ECO:0007669"/>
    <property type="project" value="TreeGrafter"/>
</dbReference>
<dbReference type="Gene3D" id="3.30.200.20">
    <property type="entry name" value="Phosphorylase Kinase, domain 1"/>
    <property type="match status" value="1"/>
</dbReference>
<evidence type="ECO:0000256" key="5">
    <source>
        <dbReference type="ARBA" id="ARBA00022840"/>
    </source>
</evidence>
<evidence type="ECO:0000256" key="8">
    <source>
        <dbReference type="SAM" id="Phobius"/>
    </source>
</evidence>
<feature type="region of interest" description="Disordered" evidence="7">
    <location>
        <begin position="521"/>
        <end position="608"/>
    </location>
</feature>
<dbReference type="PROSITE" id="PS50011">
    <property type="entry name" value="PROTEIN_KINASE_DOM"/>
    <property type="match status" value="1"/>
</dbReference>
<dbReference type="Proteomes" id="UP000250572">
    <property type="component" value="Unassembled WGS sequence"/>
</dbReference>
<keyword evidence="3 6" id="KW-0547">Nucleotide-binding</keyword>
<keyword evidence="1" id="KW-0723">Serine/threonine-protein kinase</keyword>
<evidence type="ECO:0000259" key="9">
    <source>
        <dbReference type="PROSITE" id="PS50011"/>
    </source>
</evidence>
<evidence type="ECO:0000256" key="2">
    <source>
        <dbReference type="ARBA" id="ARBA00022679"/>
    </source>
</evidence>
<dbReference type="Pfam" id="PF00069">
    <property type="entry name" value="Pkinase"/>
    <property type="match status" value="1"/>
</dbReference>
<sequence>MLIAVRQKTLVNWLMPSRTMTTLHAVFPNTHRFLKFWLAMNGRPTMNSPSARARLKMYTVVEDDILSSFKMAMMTRQFPASPKMQTTSCASPPSTSGSCFFSASQFSSGSCNGTQTDNNTISLLWPPTSMAYELKTIGGDPITSHVIKRWTLLLAETTKKTGSSRLHDNVQLHDSSHSITQFMGIGISSSSADYEMEHYLGSGAYGAVVQSKKLATNETVALKVIKNERYMEVAKKEVEILQYLKGLGSDKFNIVMLNDSFTHVGCYYMEFEKLDINLTDFLRKKPRRSLEQKEICPIVHQLATALDFLQSVGIVHADLKPENIMIVDQEQKPVTVKIIDFGLALKNPEEHRGAVLQTLWYRCPEVLLGAAFSGAIDVWSLGCIVVEMFTGSALFPGENENEMIKHIVLAFGNPPEYLLNSGLNTTQFFNKNDGEEEPCGQWTLRRNTEIENVSFIPQRTLDFLNMLRENVSDENAGESEKDSFVKLVADMLKVDSAKRISPSEILLHPFVAKSHLRENSIHEMSSSSAGSKTKIDQNDNAESGNRSPHAIPAKRRKDCEDVEMTCAQTSPSMSPSQKRQRDDEVDVRKRRMDDEEASESDKASPDKKNEAFNMERYFVLHFVRQHKKSNLPQGPRVINQSDMDRRSVRCGTMLEGYSPVVQALLGTLFTWGLTAAGAALVFIFPSRQKRILDGSLGFAAGPSSYVGRKAKHPDG</sequence>
<feature type="compositionally biased region" description="Basic and acidic residues" evidence="7">
    <location>
        <begin position="599"/>
        <end position="608"/>
    </location>
</feature>
<dbReference type="SUPFAM" id="SSF56112">
    <property type="entry name" value="Protein kinase-like (PK-like)"/>
    <property type="match status" value="1"/>
</dbReference>
<dbReference type="PANTHER" id="PTHR24058">
    <property type="entry name" value="DUAL SPECIFICITY PROTEIN KINASE"/>
    <property type="match status" value="1"/>
</dbReference>
<keyword evidence="8" id="KW-0812">Transmembrane</keyword>
<dbReference type="InterPro" id="IPR011009">
    <property type="entry name" value="Kinase-like_dom_sf"/>
</dbReference>
<dbReference type="InterPro" id="IPR050494">
    <property type="entry name" value="Ser_Thr_dual-spec_kinase"/>
</dbReference>
<dbReference type="SMART" id="SM00220">
    <property type="entry name" value="S_TKc"/>
    <property type="match status" value="1"/>
</dbReference>
<feature type="domain" description="Protein kinase" evidence="9">
    <location>
        <begin position="194"/>
        <end position="511"/>
    </location>
</feature>
<dbReference type="GO" id="GO:0004713">
    <property type="term" value="F:protein tyrosine kinase activity"/>
    <property type="evidence" value="ECO:0007669"/>
    <property type="project" value="TreeGrafter"/>
</dbReference>
<keyword evidence="8" id="KW-1133">Transmembrane helix</keyword>
<protein>
    <recommendedName>
        <fullName evidence="9">Protein kinase domain-containing protein</fullName>
    </recommendedName>
</protein>
<evidence type="ECO:0000256" key="6">
    <source>
        <dbReference type="PROSITE-ProRule" id="PRU10141"/>
    </source>
</evidence>
<accession>A0A315VFK4</accession>
<dbReference type="Gene3D" id="1.10.510.10">
    <property type="entry name" value="Transferase(Phosphotransferase) domain 1"/>
    <property type="match status" value="1"/>
</dbReference>
<feature type="binding site" evidence="6">
    <location>
        <position position="223"/>
    </location>
    <ligand>
        <name>ATP</name>
        <dbReference type="ChEBI" id="CHEBI:30616"/>
    </ligand>
</feature>
<name>A0A315VFK4_GAMAF</name>
<organism evidence="10 11">
    <name type="scientific">Gambusia affinis</name>
    <name type="common">Western mosquitofish</name>
    <name type="synonym">Heterandria affinis</name>
    <dbReference type="NCBI Taxonomy" id="33528"/>
    <lineage>
        <taxon>Eukaryota</taxon>
        <taxon>Metazoa</taxon>
        <taxon>Chordata</taxon>
        <taxon>Craniata</taxon>
        <taxon>Vertebrata</taxon>
        <taxon>Euteleostomi</taxon>
        <taxon>Actinopterygii</taxon>
        <taxon>Neopterygii</taxon>
        <taxon>Teleostei</taxon>
        <taxon>Neoteleostei</taxon>
        <taxon>Acanthomorphata</taxon>
        <taxon>Ovalentaria</taxon>
        <taxon>Atherinomorphae</taxon>
        <taxon>Cyprinodontiformes</taxon>
        <taxon>Poeciliidae</taxon>
        <taxon>Poeciliinae</taxon>
        <taxon>Gambusia</taxon>
    </lineage>
</organism>
<evidence type="ECO:0000256" key="1">
    <source>
        <dbReference type="ARBA" id="ARBA00022527"/>
    </source>
</evidence>
<feature type="compositionally biased region" description="Polar residues" evidence="7">
    <location>
        <begin position="522"/>
        <end position="531"/>
    </location>
</feature>